<evidence type="ECO:0000256" key="1">
    <source>
        <dbReference type="SAM" id="MobiDB-lite"/>
    </source>
</evidence>
<feature type="region of interest" description="Disordered" evidence="1">
    <location>
        <begin position="51"/>
        <end position="167"/>
    </location>
</feature>
<evidence type="ECO:0000313" key="2">
    <source>
        <dbReference type="EMBL" id="RPB18022.1"/>
    </source>
</evidence>
<gene>
    <name evidence="2" type="ORF">L211DRAFT_871928</name>
</gene>
<dbReference type="EMBL" id="ML121749">
    <property type="protein sequence ID" value="RPB18022.1"/>
    <property type="molecule type" value="Genomic_DNA"/>
</dbReference>
<protein>
    <submittedName>
        <fullName evidence="2">Uncharacterized protein</fullName>
    </submittedName>
</protein>
<accession>A0A3N4L976</accession>
<feature type="compositionally biased region" description="Basic and acidic residues" evidence="1">
    <location>
        <begin position="104"/>
        <end position="152"/>
    </location>
</feature>
<evidence type="ECO:0000313" key="3">
    <source>
        <dbReference type="Proteomes" id="UP000267821"/>
    </source>
</evidence>
<organism evidence="2 3">
    <name type="scientific">Terfezia boudieri ATCC MYA-4762</name>
    <dbReference type="NCBI Taxonomy" id="1051890"/>
    <lineage>
        <taxon>Eukaryota</taxon>
        <taxon>Fungi</taxon>
        <taxon>Dikarya</taxon>
        <taxon>Ascomycota</taxon>
        <taxon>Pezizomycotina</taxon>
        <taxon>Pezizomycetes</taxon>
        <taxon>Pezizales</taxon>
        <taxon>Pezizaceae</taxon>
        <taxon>Terfezia</taxon>
    </lineage>
</organism>
<keyword evidence="3" id="KW-1185">Reference proteome</keyword>
<dbReference type="InParanoid" id="A0A3N4L976"/>
<reference evidence="2 3" key="1">
    <citation type="journal article" date="2018" name="Nat. Ecol. Evol.">
        <title>Pezizomycetes genomes reveal the molecular basis of ectomycorrhizal truffle lifestyle.</title>
        <authorList>
            <person name="Murat C."/>
            <person name="Payen T."/>
            <person name="Noel B."/>
            <person name="Kuo A."/>
            <person name="Morin E."/>
            <person name="Chen J."/>
            <person name="Kohler A."/>
            <person name="Krizsan K."/>
            <person name="Balestrini R."/>
            <person name="Da Silva C."/>
            <person name="Montanini B."/>
            <person name="Hainaut M."/>
            <person name="Levati E."/>
            <person name="Barry K.W."/>
            <person name="Belfiori B."/>
            <person name="Cichocki N."/>
            <person name="Clum A."/>
            <person name="Dockter R.B."/>
            <person name="Fauchery L."/>
            <person name="Guy J."/>
            <person name="Iotti M."/>
            <person name="Le Tacon F."/>
            <person name="Lindquist E.A."/>
            <person name="Lipzen A."/>
            <person name="Malagnac F."/>
            <person name="Mello A."/>
            <person name="Molinier V."/>
            <person name="Miyauchi S."/>
            <person name="Poulain J."/>
            <person name="Riccioni C."/>
            <person name="Rubini A."/>
            <person name="Sitrit Y."/>
            <person name="Splivallo R."/>
            <person name="Traeger S."/>
            <person name="Wang M."/>
            <person name="Zifcakova L."/>
            <person name="Wipf D."/>
            <person name="Zambonelli A."/>
            <person name="Paolocci F."/>
            <person name="Nowrousian M."/>
            <person name="Ottonello S."/>
            <person name="Baldrian P."/>
            <person name="Spatafora J.W."/>
            <person name="Henrissat B."/>
            <person name="Nagy L.G."/>
            <person name="Aury J.M."/>
            <person name="Wincker P."/>
            <person name="Grigoriev I.V."/>
            <person name="Bonfante P."/>
            <person name="Martin F.M."/>
        </authorList>
    </citation>
    <scope>NUCLEOTIDE SEQUENCE [LARGE SCALE GENOMIC DNA]</scope>
    <source>
        <strain evidence="2 3">ATCC MYA-4762</strain>
    </source>
</reference>
<dbReference type="AlphaFoldDB" id="A0A3N4L976"/>
<proteinExistence type="predicted"/>
<dbReference type="Proteomes" id="UP000267821">
    <property type="component" value="Unassembled WGS sequence"/>
</dbReference>
<name>A0A3N4L976_9PEZI</name>
<dbReference type="OrthoDB" id="10479705at2759"/>
<feature type="compositionally biased region" description="Basic and acidic residues" evidence="1">
    <location>
        <begin position="51"/>
        <end position="62"/>
    </location>
</feature>
<sequence>MDEYAEYVYDLHFYSSDRTNTRGVKGATKIVAEQVAEGNRSAIKVRFIGELEIKKGQDDPKEIGTSLPGSGGTEQMPEIQAENNDEALNDLEKTNQPEAEQTSEQDRELLDELQKQPEAEDEQTQEKQDELEPEPEASKDKQKQEEKPQEEERAQEDEDVVERSNEK</sequence>